<dbReference type="KEGG" id="atq:GH723_17690"/>
<protein>
    <submittedName>
        <fullName evidence="1">Uncharacterized protein</fullName>
    </submittedName>
</protein>
<keyword evidence="2" id="KW-1185">Reference proteome</keyword>
<evidence type="ECO:0000313" key="1">
    <source>
        <dbReference type="EMBL" id="QGG96780.1"/>
    </source>
</evidence>
<evidence type="ECO:0000313" key="2">
    <source>
        <dbReference type="Proteomes" id="UP000334019"/>
    </source>
</evidence>
<organism evidence="1 2">
    <name type="scientific">Actinomarinicola tropica</name>
    <dbReference type="NCBI Taxonomy" id="2789776"/>
    <lineage>
        <taxon>Bacteria</taxon>
        <taxon>Bacillati</taxon>
        <taxon>Actinomycetota</taxon>
        <taxon>Acidimicrobiia</taxon>
        <taxon>Acidimicrobiales</taxon>
        <taxon>Iamiaceae</taxon>
        <taxon>Actinomarinicola</taxon>
    </lineage>
</organism>
<gene>
    <name evidence="1" type="ORF">GH723_17690</name>
</gene>
<dbReference type="InterPro" id="IPR045778">
    <property type="entry name" value="DUF6204"/>
</dbReference>
<dbReference type="Proteomes" id="UP000334019">
    <property type="component" value="Chromosome"/>
</dbReference>
<dbReference type="AlphaFoldDB" id="A0A5Q2RSA0"/>
<reference evidence="1 2" key="1">
    <citation type="submission" date="2019-11" db="EMBL/GenBank/DDBJ databases">
        <authorList>
            <person name="He Y."/>
        </authorList>
    </citation>
    <scope>NUCLEOTIDE SEQUENCE [LARGE SCALE GENOMIC DNA]</scope>
    <source>
        <strain evidence="1 2">SCSIO 58843</strain>
    </source>
</reference>
<sequence>MALHLYRVVVRGRFDGLDDAARERLRAAAPEHDIFRSAFTRDGTLTYDQHLYAFNARFEMRADGDPAENEAEVSARALERTADLLAALGVQGSHTKVQLTDMASIWG</sequence>
<name>A0A5Q2RSA0_9ACTN</name>
<dbReference type="EMBL" id="CP045851">
    <property type="protein sequence ID" value="QGG96780.1"/>
    <property type="molecule type" value="Genomic_DNA"/>
</dbReference>
<dbReference type="Pfam" id="PF19707">
    <property type="entry name" value="DUF6204"/>
    <property type="match status" value="1"/>
</dbReference>
<accession>A0A5Q2RSA0</accession>
<dbReference type="RefSeq" id="WP_153760883.1">
    <property type="nucleotide sequence ID" value="NZ_CP045851.1"/>
</dbReference>
<proteinExistence type="predicted"/>